<organism evidence="2 3">
    <name type="scientific">Solanum commersonii</name>
    <name type="common">Commerson's wild potato</name>
    <name type="synonym">Commerson's nightshade</name>
    <dbReference type="NCBI Taxonomy" id="4109"/>
    <lineage>
        <taxon>Eukaryota</taxon>
        <taxon>Viridiplantae</taxon>
        <taxon>Streptophyta</taxon>
        <taxon>Embryophyta</taxon>
        <taxon>Tracheophyta</taxon>
        <taxon>Spermatophyta</taxon>
        <taxon>Magnoliopsida</taxon>
        <taxon>eudicotyledons</taxon>
        <taxon>Gunneridae</taxon>
        <taxon>Pentapetalae</taxon>
        <taxon>asterids</taxon>
        <taxon>lamiids</taxon>
        <taxon>Solanales</taxon>
        <taxon>Solanaceae</taxon>
        <taxon>Solanoideae</taxon>
        <taxon>Solaneae</taxon>
        <taxon>Solanum</taxon>
    </lineage>
</organism>
<sequence>MSTHSLGHQSSGLGFTTSLLGKSKTHGGMEKTHFQLGEDTSKNRVGRSFDEVSRCRRITRSLALLLFHCRFMLAFSIFTFWALGGIVLLRGTIRRSTDCSFHRLFDPLPSGLSILEQRVESVLSANRQRFLEMLMLQPLHSFQPFCS</sequence>
<keyword evidence="1" id="KW-0472">Membrane</keyword>
<keyword evidence="1" id="KW-0812">Transmembrane</keyword>
<dbReference type="Proteomes" id="UP000824120">
    <property type="component" value="Chromosome 5"/>
</dbReference>
<feature type="transmembrane region" description="Helical" evidence="1">
    <location>
        <begin position="62"/>
        <end position="89"/>
    </location>
</feature>
<name>A0A9J5Z404_SOLCO</name>
<comment type="caution">
    <text evidence="2">The sequence shown here is derived from an EMBL/GenBank/DDBJ whole genome shotgun (WGS) entry which is preliminary data.</text>
</comment>
<keyword evidence="3" id="KW-1185">Reference proteome</keyword>
<dbReference type="EMBL" id="JACXVP010000005">
    <property type="protein sequence ID" value="KAG5605790.1"/>
    <property type="molecule type" value="Genomic_DNA"/>
</dbReference>
<accession>A0A9J5Z404</accession>
<keyword evidence="1" id="KW-1133">Transmembrane helix</keyword>
<gene>
    <name evidence="2" type="ORF">H5410_027282</name>
</gene>
<evidence type="ECO:0000313" key="2">
    <source>
        <dbReference type="EMBL" id="KAG5605790.1"/>
    </source>
</evidence>
<reference evidence="2 3" key="1">
    <citation type="submission" date="2020-09" db="EMBL/GenBank/DDBJ databases">
        <title>De no assembly of potato wild relative species, Solanum commersonii.</title>
        <authorList>
            <person name="Cho K."/>
        </authorList>
    </citation>
    <scope>NUCLEOTIDE SEQUENCE [LARGE SCALE GENOMIC DNA]</scope>
    <source>
        <strain evidence="2">LZ3.2</strain>
        <tissue evidence="2">Leaf</tissue>
    </source>
</reference>
<protein>
    <submittedName>
        <fullName evidence="2">Uncharacterized protein</fullName>
    </submittedName>
</protein>
<evidence type="ECO:0000256" key="1">
    <source>
        <dbReference type="SAM" id="Phobius"/>
    </source>
</evidence>
<dbReference type="AlphaFoldDB" id="A0A9J5Z404"/>
<proteinExistence type="predicted"/>
<evidence type="ECO:0000313" key="3">
    <source>
        <dbReference type="Proteomes" id="UP000824120"/>
    </source>
</evidence>